<dbReference type="InterPro" id="IPR014116">
    <property type="entry name" value="Cyt_c_oxidase_cbb3_FixG"/>
</dbReference>
<feature type="transmembrane region" description="Helical" evidence="7">
    <location>
        <begin position="158"/>
        <end position="177"/>
    </location>
</feature>
<evidence type="ECO:0000256" key="2">
    <source>
        <dbReference type="ARBA" id="ARBA00022485"/>
    </source>
</evidence>
<keyword evidence="10" id="KW-1185">Reference proteome</keyword>
<evidence type="ECO:0000256" key="6">
    <source>
        <dbReference type="ARBA" id="ARBA00023014"/>
    </source>
</evidence>
<keyword evidence="4" id="KW-0249">Electron transport</keyword>
<comment type="caution">
    <text evidence="9">The sequence shown here is derived from an EMBL/GenBank/DDBJ whole genome shotgun (WGS) entry which is preliminary data.</text>
</comment>
<feature type="transmembrane region" description="Helical" evidence="7">
    <location>
        <begin position="82"/>
        <end position="103"/>
    </location>
</feature>
<dbReference type="InterPro" id="IPR017900">
    <property type="entry name" value="4Fe4S_Fe_S_CS"/>
</dbReference>
<keyword evidence="7" id="KW-1133">Transmembrane helix</keyword>
<sequence>MKPNQPSRATPTTINQDGSRKFLHPADVKGFFTTYRRIFALLLIGIYVSLPWIPINGHPAVFLDVLNRRFHLFGLSFAAQDLWMAFFFITGLGFTLFFITALLGRVWCGWACPQTVFLEHVYRRIERWIEGDAAARKKLDKQAWDNEKIIKRVVKNGIFFAFSALIAHLFLAYFISIPELYHWMTSSPKEHWGAFLFVFIASSIIFVNFAWFREQLCLVICPYGRLQSALIDDDTLIIGYDEKRGEPRGSAKKKDIGDCVDCTRCVQVCPTGIDIRQGLQMECIGCANCIDACDTIMAKLNRPKGLIRYDSQNGLAGQKRRYLRPRTFIYAALMLIGAAAFTLSAMQLRSANMNVVRMSGAPYFLSDAGVRNQYMVRVINKTNETKTYRIISAAEDQTYTMEGNEDGITVPPMGEEVRPVIISVPRAHYSGQFPLTLSLLAPDGETIIMTREAEFLGPNARLWKEHSAKE</sequence>
<dbReference type="SUPFAM" id="SSF54862">
    <property type="entry name" value="4Fe-4S ferredoxins"/>
    <property type="match status" value="1"/>
</dbReference>
<feature type="transmembrane region" description="Helical" evidence="7">
    <location>
        <begin position="192"/>
        <end position="212"/>
    </location>
</feature>
<dbReference type="InterPro" id="IPR013783">
    <property type="entry name" value="Ig-like_fold"/>
</dbReference>
<feature type="domain" description="4Fe-4S ferredoxin-type" evidence="8">
    <location>
        <begin position="250"/>
        <end position="278"/>
    </location>
</feature>
<dbReference type="Pfam" id="PF13746">
    <property type="entry name" value="Fer4_18"/>
    <property type="match status" value="1"/>
</dbReference>
<evidence type="ECO:0000256" key="4">
    <source>
        <dbReference type="ARBA" id="ARBA00022982"/>
    </source>
</evidence>
<dbReference type="InterPro" id="IPR051684">
    <property type="entry name" value="Electron_Trans/Redox"/>
</dbReference>
<feature type="transmembrane region" description="Helical" evidence="7">
    <location>
        <begin position="38"/>
        <end position="62"/>
    </location>
</feature>
<feature type="transmembrane region" description="Helical" evidence="7">
    <location>
        <begin position="328"/>
        <end position="348"/>
    </location>
</feature>
<keyword evidence="6" id="KW-0411">Iron-sulfur</keyword>
<name>A0ABU1AHZ5_9BACT</name>
<keyword evidence="3" id="KW-0479">Metal-binding</keyword>
<dbReference type="Pfam" id="PF12801">
    <property type="entry name" value="Fer4_5"/>
    <property type="match status" value="1"/>
</dbReference>
<evidence type="ECO:0000256" key="3">
    <source>
        <dbReference type="ARBA" id="ARBA00022723"/>
    </source>
</evidence>
<dbReference type="PANTHER" id="PTHR30176">
    <property type="entry name" value="FERREDOXIN-TYPE PROTEIN NAPH"/>
    <property type="match status" value="1"/>
</dbReference>
<dbReference type="Pfam" id="PF11614">
    <property type="entry name" value="FixG_C"/>
    <property type="match status" value="1"/>
</dbReference>
<keyword evidence="5" id="KW-0408">Iron</keyword>
<dbReference type="NCBIfam" id="TIGR02745">
    <property type="entry name" value="ccoG_rdxA_fixG"/>
    <property type="match status" value="1"/>
</dbReference>
<evidence type="ECO:0000256" key="1">
    <source>
        <dbReference type="ARBA" id="ARBA00022448"/>
    </source>
</evidence>
<dbReference type="Proteomes" id="UP001243717">
    <property type="component" value="Unassembled WGS sequence"/>
</dbReference>
<accession>A0ABU1AHZ5</accession>
<evidence type="ECO:0000256" key="7">
    <source>
        <dbReference type="SAM" id="Phobius"/>
    </source>
</evidence>
<dbReference type="PANTHER" id="PTHR30176:SF3">
    <property type="entry name" value="FERREDOXIN-TYPE PROTEIN NAPH"/>
    <property type="match status" value="1"/>
</dbReference>
<evidence type="ECO:0000256" key="5">
    <source>
        <dbReference type="ARBA" id="ARBA00023004"/>
    </source>
</evidence>
<dbReference type="PROSITE" id="PS51379">
    <property type="entry name" value="4FE4S_FER_2"/>
    <property type="match status" value="1"/>
</dbReference>
<dbReference type="EMBL" id="JARXIC010000004">
    <property type="protein sequence ID" value="MDQ8193495.1"/>
    <property type="molecule type" value="Genomic_DNA"/>
</dbReference>
<dbReference type="InterPro" id="IPR032879">
    <property type="entry name" value="FixG_C"/>
</dbReference>
<protein>
    <submittedName>
        <fullName evidence="9">Cytochrome c oxidase accessory protein CcoG</fullName>
    </submittedName>
</protein>
<dbReference type="Gene3D" id="3.30.70.20">
    <property type="match status" value="1"/>
</dbReference>
<gene>
    <name evidence="9" type="primary">ccoG</name>
    <name evidence="9" type="ORF">QEH59_03605</name>
</gene>
<proteinExistence type="predicted"/>
<dbReference type="Gene3D" id="2.60.40.10">
    <property type="entry name" value="Immunoglobulins"/>
    <property type="match status" value="1"/>
</dbReference>
<evidence type="ECO:0000259" key="8">
    <source>
        <dbReference type="PROSITE" id="PS51379"/>
    </source>
</evidence>
<keyword evidence="1" id="KW-0813">Transport</keyword>
<dbReference type="InterPro" id="IPR017896">
    <property type="entry name" value="4Fe4S_Fe-S-bd"/>
</dbReference>
<reference evidence="9 10" key="1">
    <citation type="submission" date="2023-04" db="EMBL/GenBank/DDBJ databases">
        <title>A novel bacteria isolated from coastal sediment.</title>
        <authorList>
            <person name="Liu X.-J."/>
            <person name="Du Z.-J."/>
        </authorList>
    </citation>
    <scope>NUCLEOTIDE SEQUENCE [LARGE SCALE GENOMIC DNA]</scope>
    <source>
        <strain evidence="9 10">SDUM461004</strain>
    </source>
</reference>
<keyword evidence="2" id="KW-0004">4Fe-4S</keyword>
<dbReference type="PROSITE" id="PS00198">
    <property type="entry name" value="4FE4S_FER_1"/>
    <property type="match status" value="1"/>
</dbReference>
<keyword evidence="7" id="KW-0472">Membrane</keyword>
<organism evidence="9 10">
    <name type="scientific">Thalassobacterium sedimentorum</name>
    <dbReference type="NCBI Taxonomy" id="3041258"/>
    <lineage>
        <taxon>Bacteria</taxon>
        <taxon>Pseudomonadati</taxon>
        <taxon>Verrucomicrobiota</taxon>
        <taxon>Opitutia</taxon>
        <taxon>Puniceicoccales</taxon>
        <taxon>Coraliomargaritaceae</taxon>
        <taxon>Thalassobacterium</taxon>
    </lineage>
</organism>
<keyword evidence="7" id="KW-0812">Transmembrane</keyword>
<evidence type="ECO:0000313" key="10">
    <source>
        <dbReference type="Proteomes" id="UP001243717"/>
    </source>
</evidence>
<dbReference type="RefSeq" id="WP_308983986.1">
    <property type="nucleotide sequence ID" value="NZ_JARXIC010000004.1"/>
</dbReference>
<evidence type="ECO:0000313" key="9">
    <source>
        <dbReference type="EMBL" id="MDQ8193495.1"/>
    </source>
</evidence>